<dbReference type="GO" id="GO:0003677">
    <property type="term" value="F:DNA binding"/>
    <property type="evidence" value="ECO:0007669"/>
    <property type="project" value="UniProtKB-KW"/>
</dbReference>
<evidence type="ECO:0000256" key="4">
    <source>
        <dbReference type="ARBA" id="ARBA00025472"/>
    </source>
</evidence>
<comment type="similarity">
    <text evidence="1">Belongs to the ParB family.</text>
</comment>
<dbReference type="PANTHER" id="PTHR33375:SF1">
    <property type="entry name" value="CHROMOSOME-PARTITIONING PROTEIN PARB-RELATED"/>
    <property type="match status" value="1"/>
</dbReference>
<dbReference type="InterPro" id="IPR003115">
    <property type="entry name" value="ParB_N"/>
</dbReference>
<evidence type="ECO:0000313" key="7">
    <source>
        <dbReference type="Proteomes" id="UP000239724"/>
    </source>
</evidence>
<dbReference type="Pfam" id="PF02195">
    <property type="entry name" value="ParB_N"/>
    <property type="match status" value="1"/>
</dbReference>
<evidence type="ECO:0000259" key="5">
    <source>
        <dbReference type="SMART" id="SM00470"/>
    </source>
</evidence>
<feature type="domain" description="ParB-like N-terminal" evidence="5">
    <location>
        <begin position="34"/>
        <end position="126"/>
    </location>
</feature>
<gene>
    <name evidence="6" type="ORF">CCS01_10615</name>
</gene>
<dbReference type="SMART" id="SM00470">
    <property type="entry name" value="ParB"/>
    <property type="match status" value="1"/>
</dbReference>
<dbReference type="GO" id="GO:0005694">
    <property type="term" value="C:chromosome"/>
    <property type="evidence" value="ECO:0007669"/>
    <property type="project" value="TreeGrafter"/>
</dbReference>
<evidence type="ECO:0000256" key="3">
    <source>
        <dbReference type="ARBA" id="ARBA00023125"/>
    </source>
</evidence>
<proteinExistence type="inferred from homology"/>
<keyword evidence="3" id="KW-0238">DNA-binding</keyword>
<evidence type="ECO:0000256" key="1">
    <source>
        <dbReference type="ARBA" id="ARBA00006295"/>
    </source>
</evidence>
<comment type="function">
    <text evidence="4">Involved in chromosome partition. Localize to both poles of the predivisional cell following completion of DNA replication. Binds to the DNA origin of replication.</text>
</comment>
<dbReference type="SUPFAM" id="SSF110849">
    <property type="entry name" value="ParB/Sulfiredoxin"/>
    <property type="match status" value="1"/>
</dbReference>
<comment type="caution">
    <text evidence="6">The sequence shown here is derived from an EMBL/GenBank/DDBJ whole genome shotgun (WGS) entry which is preliminary data.</text>
</comment>
<name>A0A2S6NIP1_RHOGL</name>
<keyword evidence="7" id="KW-1185">Reference proteome</keyword>
<dbReference type="InterPro" id="IPR057240">
    <property type="entry name" value="ParB_dimer_C"/>
</dbReference>
<organism evidence="6 7">
    <name type="scientific">Rhodopila globiformis</name>
    <name type="common">Rhodopseudomonas globiformis</name>
    <dbReference type="NCBI Taxonomy" id="1071"/>
    <lineage>
        <taxon>Bacteria</taxon>
        <taxon>Pseudomonadati</taxon>
        <taxon>Pseudomonadota</taxon>
        <taxon>Alphaproteobacteria</taxon>
        <taxon>Acetobacterales</taxon>
        <taxon>Acetobacteraceae</taxon>
        <taxon>Rhodopila</taxon>
    </lineage>
</organism>
<dbReference type="Gene3D" id="1.10.10.2830">
    <property type="match status" value="1"/>
</dbReference>
<dbReference type="InterPro" id="IPR036086">
    <property type="entry name" value="ParB/Sulfiredoxin_sf"/>
</dbReference>
<sequence length="299" mass="32824">MSNKKAPPRLGRGLAALLGDSPLQPNVETGLAVKPIPMDQIDANPFQPRMDFDPTELENLAQSIRVQGVLQPILVRAHPTEEDRYQIIAGERRFRATMQAGLAEIPAILREMDDSDAAVVALVENLQRQDLNALEEAEGYQRLIDDFGLTHEALGYAVSKSRSHVGNTIRLLRLPDNIKREVRSGVLSSGHARALINAPNPEALAEQVAKRNLSVRQTEVLVAKAVAARGAPRQPKADRVDVADMERRVSEQIGCRVSITANRKGSGEISIRFSDLYQLEDLIARLTGEQAKVELPAES</sequence>
<dbReference type="Pfam" id="PF23552">
    <property type="entry name" value="ParB_C"/>
    <property type="match status" value="1"/>
</dbReference>
<accession>A0A2S6NIP1</accession>
<reference evidence="6 7" key="1">
    <citation type="journal article" date="2018" name="Arch. Microbiol.">
        <title>New insights into the metabolic potential of the phototrophic purple bacterium Rhodopila globiformis DSM 161(T) from its draft genome sequence and evidence for a vanadium-dependent nitrogenase.</title>
        <authorList>
            <person name="Imhoff J.F."/>
            <person name="Rahn T."/>
            <person name="Kunzel S."/>
            <person name="Neulinger S.C."/>
        </authorList>
    </citation>
    <scope>NUCLEOTIDE SEQUENCE [LARGE SCALE GENOMIC DNA]</scope>
    <source>
        <strain evidence="6 7">DSM 161</strain>
    </source>
</reference>
<dbReference type="FunFam" id="1.10.10.2830:FF:000001">
    <property type="entry name" value="Chromosome partitioning protein ParB"/>
    <property type="match status" value="1"/>
</dbReference>
<dbReference type="Gene3D" id="3.90.1530.30">
    <property type="match status" value="1"/>
</dbReference>
<dbReference type="Pfam" id="PF17762">
    <property type="entry name" value="HTH_ParB"/>
    <property type="match status" value="1"/>
</dbReference>
<dbReference type="PANTHER" id="PTHR33375">
    <property type="entry name" value="CHROMOSOME-PARTITIONING PROTEIN PARB-RELATED"/>
    <property type="match status" value="1"/>
</dbReference>
<dbReference type="InterPro" id="IPR041468">
    <property type="entry name" value="HTH_ParB/Spo0J"/>
</dbReference>
<dbReference type="InterPro" id="IPR050336">
    <property type="entry name" value="Chromosome_partition/occlusion"/>
</dbReference>
<protein>
    <recommendedName>
        <fullName evidence="5">ParB-like N-terminal domain-containing protein</fullName>
    </recommendedName>
</protein>
<dbReference type="OrthoDB" id="9802051at2"/>
<dbReference type="AlphaFoldDB" id="A0A2S6NIP1"/>
<dbReference type="InterPro" id="IPR004437">
    <property type="entry name" value="ParB/RepB/Spo0J"/>
</dbReference>
<dbReference type="RefSeq" id="WP_104518825.1">
    <property type="nucleotide sequence ID" value="NZ_NHRY01000108.1"/>
</dbReference>
<keyword evidence="2" id="KW-0159">Chromosome partition</keyword>
<dbReference type="EMBL" id="NHRY01000108">
    <property type="protein sequence ID" value="PPQ34491.1"/>
    <property type="molecule type" value="Genomic_DNA"/>
</dbReference>
<dbReference type="Proteomes" id="UP000239724">
    <property type="component" value="Unassembled WGS sequence"/>
</dbReference>
<evidence type="ECO:0000256" key="2">
    <source>
        <dbReference type="ARBA" id="ARBA00022829"/>
    </source>
</evidence>
<dbReference type="GO" id="GO:0007059">
    <property type="term" value="P:chromosome segregation"/>
    <property type="evidence" value="ECO:0007669"/>
    <property type="project" value="UniProtKB-KW"/>
</dbReference>
<dbReference type="CDD" id="cd16393">
    <property type="entry name" value="SPO0J_N"/>
    <property type="match status" value="1"/>
</dbReference>
<dbReference type="FunFam" id="3.90.1530.30:FF:000001">
    <property type="entry name" value="Chromosome partitioning protein ParB"/>
    <property type="match status" value="1"/>
</dbReference>
<evidence type="ECO:0000313" key="6">
    <source>
        <dbReference type="EMBL" id="PPQ34491.1"/>
    </source>
</evidence>
<dbReference type="NCBIfam" id="TIGR00180">
    <property type="entry name" value="parB_part"/>
    <property type="match status" value="1"/>
</dbReference>